<dbReference type="AlphaFoldDB" id="A0A4P9VW73"/>
<dbReference type="Gene3D" id="3.80.10.10">
    <property type="entry name" value="Ribonuclease Inhibitor"/>
    <property type="match status" value="1"/>
</dbReference>
<evidence type="ECO:0000313" key="3">
    <source>
        <dbReference type="Proteomes" id="UP000269721"/>
    </source>
</evidence>
<feature type="region of interest" description="Disordered" evidence="1">
    <location>
        <begin position="1"/>
        <end position="31"/>
    </location>
</feature>
<dbReference type="SUPFAM" id="SSF52047">
    <property type="entry name" value="RNI-like"/>
    <property type="match status" value="1"/>
</dbReference>
<proteinExistence type="predicted"/>
<accession>A0A4P9VW73</accession>
<reference evidence="3" key="1">
    <citation type="journal article" date="2018" name="Nat. Microbiol.">
        <title>Leveraging single-cell genomics to expand the fungal tree of life.</title>
        <authorList>
            <person name="Ahrendt S.R."/>
            <person name="Quandt C.A."/>
            <person name="Ciobanu D."/>
            <person name="Clum A."/>
            <person name="Salamov A."/>
            <person name="Andreopoulos B."/>
            <person name="Cheng J.F."/>
            <person name="Woyke T."/>
            <person name="Pelin A."/>
            <person name="Henrissat B."/>
            <person name="Reynolds N.K."/>
            <person name="Benny G.L."/>
            <person name="Smith M.E."/>
            <person name="James T.Y."/>
            <person name="Grigoriev I.V."/>
        </authorList>
    </citation>
    <scope>NUCLEOTIDE SEQUENCE [LARGE SCALE GENOMIC DNA]</scope>
</reference>
<evidence type="ECO:0008006" key="4">
    <source>
        <dbReference type="Google" id="ProtNLM"/>
    </source>
</evidence>
<protein>
    <recommendedName>
        <fullName evidence="4">F-box domain-containing protein</fullName>
    </recommendedName>
</protein>
<name>A0A4P9VW73_9FUNG</name>
<gene>
    <name evidence="2" type="ORF">BDK51DRAFT_40343</name>
</gene>
<dbReference type="EMBL" id="ML001292">
    <property type="protein sequence ID" value="RKO83392.1"/>
    <property type="molecule type" value="Genomic_DNA"/>
</dbReference>
<organism evidence="2 3">
    <name type="scientific">Blyttiomyces helicus</name>
    <dbReference type="NCBI Taxonomy" id="388810"/>
    <lineage>
        <taxon>Eukaryota</taxon>
        <taxon>Fungi</taxon>
        <taxon>Fungi incertae sedis</taxon>
        <taxon>Chytridiomycota</taxon>
        <taxon>Chytridiomycota incertae sedis</taxon>
        <taxon>Chytridiomycetes</taxon>
        <taxon>Chytridiomycetes incertae sedis</taxon>
        <taxon>Blyttiomyces</taxon>
    </lineage>
</organism>
<dbReference type="Proteomes" id="UP000269721">
    <property type="component" value="Unassembled WGS sequence"/>
</dbReference>
<dbReference type="InterPro" id="IPR032675">
    <property type="entry name" value="LRR_dom_sf"/>
</dbReference>
<evidence type="ECO:0000313" key="2">
    <source>
        <dbReference type="EMBL" id="RKO83392.1"/>
    </source>
</evidence>
<evidence type="ECO:0000256" key="1">
    <source>
        <dbReference type="SAM" id="MobiDB-lite"/>
    </source>
</evidence>
<keyword evidence="3" id="KW-1185">Reference proteome</keyword>
<sequence length="403" mass="44199">MGEAHLGTSPAQHPKKRQQRGMCPVRNRTTAAKSRGTLGDALLFEILWRLLRCLHPLDGPERQDTFLACAGVSRSWAPAALQALWENPVNLSYEALLPFEEAARSQVDLEDSLPLPAFFSAAAAANSCCKNLRAPFVRYEDSDFKPVWPLSLVANVIFKCPKLVAFEFQPDIETPATTNDFWASSLGQAMRQALGCMRALALPLPENFEIAGALGPELAQWTASSFACSLVKVDLCNSRVTDVGVEELLGHCFTIDELDLTSTEITDATIIALQDYQPLTFLGVGANGRLFDSEGQSDAEIETLILALGSECFQMSAALFFALVETCPRLVALMILGMTPDDVLVRLAVRLPRLQYLGVSELEGESTSVSKGLRRALPRRIAVEWFYFLDRKIDGIDLEVSGI</sequence>